<keyword evidence="8 11" id="KW-0733">Signal recognition particle</keyword>
<dbReference type="InterPro" id="IPR013822">
    <property type="entry name" value="Signal_recog_particl_SRP54_hlx"/>
</dbReference>
<dbReference type="SMART" id="SM00963">
    <property type="entry name" value="SRP54_N"/>
    <property type="match status" value="1"/>
</dbReference>
<dbReference type="EC" id="3.6.5.4" evidence="11"/>
<dbReference type="Gene3D" id="1.10.260.30">
    <property type="entry name" value="Signal recognition particle, SRP54 subunit, M-domain"/>
    <property type="match status" value="1"/>
</dbReference>
<comment type="function">
    <text evidence="11">Involved in targeting and insertion of nascent membrane proteins into the cytoplasmic membrane. Binds to the hydrophobic signal sequence of the ribosome-nascent chain (RNC) as it emerges from the ribosomes. The SRP-RNC complex is then targeted to the cytoplasmic membrane where it interacts with the SRP receptor FtsY. Interaction with FtsY leads to the transfer of the RNC complex to the Sec translocase for insertion into the membrane, the hydrolysis of GTP by both Ffh and FtsY, and the dissociation of the SRP-FtsY complex into the individual components.</text>
</comment>
<evidence type="ECO:0000256" key="9">
    <source>
        <dbReference type="ARBA" id="ARBA00023274"/>
    </source>
</evidence>
<evidence type="ECO:0000256" key="6">
    <source>
        <dbReference type="ARBA" id="ARBA00022884"/>
    </source>
</evidence>
<comment type="domain">
    <text evidence="11">Composed of three domains: the N-terminal N domain, which is responsible for interactions with the ribosome, the central G domain, which binds GTP, and the C-terminal M domain, which binds the RNA and the signal sequence of the RNC.</text>
</comment>
<comment type="catalytic activity">
    <reaction evidence="10 11">
        <text>GTP + H2O = GDP + phosphate + H(+)</text>
        <dbReference type="Rhea" id="RHEA:19669"/>
        <dbReference type="ChEBI" id="CHEBI:15377"/>
        <dbReference type="ChEBI" id="CHEBI:15378"/>
        <dbReference type="ChEBI" id="CHEBI:37565"/>
        <dbReference type="ChEBI" id="CHEBI:43474"/>
        <dbReference type="ChEBI" id="CHEBI:58189"/>
        <dbReference type="EC" id="3.6.5.4"/>
    </reaction>
</comment>
<dbReference type="GO" id="GO:0008312">
    <property type="term" value="F:7S RNA binding"/>
    <property type="evidence" value="ECO:0007669"/>
    <property type="project" value="InterPro"/>
</dbReference>
<evidence type="ECO:0000259" key="13">
    <source>
        <dbReference type="PROSITE" id="PS00300"/>
    </source>
</evidence>
<evidence type="ECO:0000256" key="11">
    <source>
        <dbReference type="HAMAP-Rule" id="MF_00306"/>
    </source>
</evidence>
<sequence>MFDSLNERLSGLFDRLSGRGVLSEKDVDEALREVRVALLEADVALPVVRQFMTKAKELATGEEIIKAVKPADQVVKIVYDGLIDMLGGEEPEPLNLNAVPPAVIMMAGLQGSGKTTTSAKLALRLSKFDRKKVMMASLDTRRPAAMEQLKLLAEQVGVDFLPIVAGQSATDIARRALQAAKIQGFDVLILDTAGRTTLDEALMSEAAEIARIANPIETFLVADSLTGQDAVRTATAFHERLPLTGLILTRADGDARGGAMLSMRAVTGLPIKFLGAGEKVEALDVFDARRVAGRILGQGDIVALVEKAAQELDQAKATAMAKKMAKGQFDLDDLAEQLRQMKRMGGMSGIMGLLPGVQKAKKQIDELNISDKTFDRQVAIITSMTKMERKKPDVLNASRKRRIAAGAGVEVMEINRLLKQHRQMADTFKAMSRSNGRGAMGQMAKMFGMGGGGMPNPSQIADMAKTLNAPGGPSEADLEKMQSMASNAGIKLPGLGGPAGGSPFSGLPGLPGAKPFNPTKK</sequence>
<keyword evidence="4 11" id="KW-0547">Nucleotide-binding</keyword>
<comment type="subcellular location">
    <subcellularLocation>
        <location evidence="1">Cell inner membrane</location>
        <topology evidence="1">Peripheral membrane protein</topology>
        <orientation evidence="1">Cytoplasmic side</orientation>
    </subcellularLocation>
    <subcellularLocation>
        <location evidence="11">Cytoplasm</location>
    </subcellularLocation>
    <text evidence="11">The SRP-RNC complex is targeted to the cytoplasmic membrane.</text>
</comment>
<dbReference type="SUPFAM" id="SSF52540">
    <property type="entry name" value="P-loop containing nucleoside triphosphate hydrolases"/>
    <property type="match status" value="1"/>
</dbReference>
<dbReference type="GO" id="GO:0003924">
    <property type="term" value="F:GTPase activity"/>
    <property type="evidence" value="ECO:0007669"/>
    <property type="project" value="UniProtKB-UniRule"/>
</dbReference>
<dbReference type="GO" id="GO:0048500">
    <property type="term" value="C:signal recognition particle"/>
    <property type="evidence" value="ECO:0007669"/>
    <property type="project" value="UniProtKB-UniRule"/>
</dbReference>
<dbReference type="GO" id="GO:0006614">
    <property type="term" value="P:SRP-dependent cotranslational protein targeting to membrane"/>
    <property type="evidence" value="ECO:0007669"/>
    <property type="project" value="InterPro"/>
</dbReference>
<evidence type="ECO:0000256" key="7">
    <source>
        <dbReference type="ARBA" id="ARBA00023134"/>
    </source>
</evidence>
<evidence type="ECO:0000256" key="4">
    <source>
        <dbReference type="ARBA" id="ARBA00022741"/>
    </source>
</evidence>
<comment type="similarity">
    <text evidence="2 11">Belongs to the GTP-binding SRP family. SRP54 subfamily.</text>
</comment>
<dbReference type="InterPro" id="IPR036225">
    <property type="entry name" value="SRP/SRP_N"/>
</dbReference>
<accession>F4QJ90</accession>
<dbReference type="Gene3D" id="3.40.50.300">
    <property type="entry name" value="P-loop containing nucleotide triphosphate hydrolases"/>
    <property type="match status" value="1"/>
</dbReference>
<dbReference type="Pfam" id="PF02881">
    <property type="entry name" value="SRP54_N"/>
    <property type="match status" value="1"/>
</dbReference>
<dbReference type="GO" id="GO:0005525">
    <property type="term" value="F:GTP binding"/>
    <property type="evidence" value="ECO:0007669"/>
    <property type="project" value="UniProtKB-UniRule"/>
</dbReference>
<dbReference type="PANTHER" id="PTHR11564">
    <property type="entry name" value="SIGNAL RECOGNITION PARTICLE 54K PROTEIN SRP54"/>
    <property type="match status" value="1"/>
</dbReference>
<dbReference type="InterPro" id="IPR004125">
    <property type="entry name" value="Signal_recog_particle_SRP54_M"/>
</dbReference>
<dbReference type="InterPro" id="IPR003593">
    <property type="entry name" value="AAA+_ATPase"/>
</dbReference>
<dbReference type="Proteomes" id="UP000006512">
    <property type="component" value="Unassembled WGS sequence"/>
</dbReference>
<dbReference type="AlphaFoldDB" id="F4QJ90"/>
<keyword evidence="3 11" id="KW-0963">Cytoplasm</keyword>
<dbReference type="SUPFAM" id="SSF47446">
    <property type="entry name" value="Signal peptide-binding domain"/>
    <property type="match status" value="1"/>
</dbReference>
<dbReference type="InterPro" id="IPR042101">
    <property type="entry name" value="SRP54_N_sf"/>
</dbReference>
<keyword evidence="15" id="KW-1185">Reference proteome</keyword>
<feature type="domain" description="SRP54-type proteins GTP-binding" evidence="13">
    <location>
        <begin position="270"/>
        <end position="283"/>
    </location>
</feature>
<feature type="compositionally biased region" description="Low complexity" evidence="12">
    <location>
        <begin position="501"/>
        <end position="513"/>
    </location>
</feature>
<keyword evidence="5 11" id="KW-0378">Hydrolase</keyword>
<feature type="binding site" evidence="11">
    <location>
        <begin position="191"/>
        <end position="195"/>
    </location>
    <ligand>
        <name>GTP</name>
        <dbReference type="ChEBI" id="CHEBI:37565"/>
    </ligand>
</feature>
<keyword evidence="9 11" id="KW-0687">Ribonucleoprotein</keyword>
<comment type="subunit">
    <text evidence="11">Part of the signal recognition particle protein translocation system, which is composed of SRP and FtsY. SRP is a ribonucleoprotein composed of Ffh and a 4.5S RNA molecule.</text>
</comment>
<feature type="binding site" evidence="11">
    <location>
        <begin position="108"/>
        <end position="115"/>
    </location>
    <ligand>
        <name>GTP</name>
        <dbReference type="ChEBI" id="CHEBI:37565"/>
    </ligand>
</feature>
<evidence type="ECO:0000256" key="2">
    <source>
        <dbReference type="ARBA" id="ARBA00005450"/>
    </source>
</evidence>
<gene>
    <name evidence="11 14" type="primary">ffh</name>
    <name evidence="14" type="ORF">ABI_03530</name>
</gene>
<keyword evidence="6 11" id="KW-0694">RNA-binding</keyword>
<evidence type="ECO:0000313" key="15">
    <source>
        <dbReference type="Proteomes" id="UP000006512"/>
    </source>
</evidence>
<dbReference type="Gene3D" id="1.20.120.140">
    <property type="entry name" value="Signal recognition particle SRP54, nucleotide-binding domain"/>
    <property type="match status" value="1"/>
</dbReference>
<dbReference type="PANTHER" id="PTHR11564:SF5">
    <property type="entry name" value="SIGNAL RECOGNITION PARTICLE SUBUNIT SRP54"/>
    <property type="match status" value="1"/>
</dbReference>
<evidence type="ECO:0000256" key="1">
    <source>
        <dbReference type="ARBA" id="ARBA00004515"/>
    </source>
</evidence>
<evidence type="ECO:0000256" key="12">
    <source>
        <dbReference type="SAM" id="MobiDB-lite"/>
    </source>
</evidence>
<organism evidence="14 15">
    <name type="scientific">Asticcacaulis biprosthecium C19</name>
    <dbReference type="NCBI Taxonomy" id="715226"/>
    <lineage>
        <taxon>Bacteria</taxon>
        <taxon>Pseudomonadati</taxon>
        <taxon>Pseudomonadota</taxon>
        <taxon>Alphaproteobacteria</taxon>
        <taxon>Caulobacterales</taxon>
        <taxon>Caulobacteraceae</taxon>
        <taxon>Asticcacaulis</taxon>
    </lineage>
</organism>
<dbReference type="OrthoDB" id="9804720at2"/>
<dbReference type="EMBL" id="GL883077">
    <property type="protein sequence ID" value="EGF91921.1"/>
    <property type="molecule type" value="Genomic_DNA"/>
</dbReference>
<name>F4QJ90_9CAUL</name>
<dbReference type="InterPro" id="IPR004780">
    <property type="entry name" value="SRP"/>
</dbReference>
<dbReference type="eggNOG" id="COG0541">
    <property type="taxonomic scope" value="Bacteria"/>
</dbReference>
<dbReference type="InterPro" id="IPR027417">
    <property type="entry name" value="P-loop_NTPase"/>
</dbReference>
<dbReference type="SUPFAM" id="SSF47364">
    <property type="entry name" value="Domain of the SRP/SRP receptor G-proteins"/>
    <property type="match status" value="1"/>
</dbReference>
<feature type="region of interest" description="Disordered" evidence="12">
    <location>
        <begin position="483"/>
        <end position="521"/>
    </location>
</feature>
<dbReference type="Pfam" id="PF00448">
    <property type="entry name" value="SRP54"/>
    <property type="match status" value="1"/>
</dbReference>
<evidence type="ECO:0000313" key="14">
    <source>
        <dbReference type="EMBL" id="EGF91921.1"/>
    </source>
</evidence>
<dbReference type="SMART" id="SM00962">
    <property type="entry name" value="SRP54"/>
    <property type="match status" value="1"/>
</dbReference>
<feature type="binding site" evidence="11">
    <location>
        <begin position="249"/>
        <end position="252"/>
    </location>
    <ligand>
        <name>GTP</name>
        <dbReference type="ChEBI" id="CHEBI:37565"/>
    </ligand>
</feature>
<evidence type="ECO:0000256" key="3">
    <source>
        <dbReference type="ARBA" id="ARBA00022490"/>
    </source>
</evidence>
<protein>
    <recommendedName>
        <fullName evidence="11">Signal recognition particle protein</fullName>
        <ecNumber evidence="11">3.6.5.4</ecNumber>
    </recommendedName>
    <alternativeName>
        <fullName evidence="11">Fifty-four homolog</fullName>
    </alternativeName>
</protein>
<dbReference type="SMART" id="SM00382">
    <property type="entry name" value="AAA"/>
    <property type="match status" value="1"/>
</dbReference>
<dbReference type="Pfam" id="PF02978">
    <property type="entry name" value="SRP_SPB"/>
    <property type="match status" value="1"/>
</dbReference>
<dbReference type="HOGENOM" id="CLU_009301_6_0_5"/>
<dbReference type="InterPro" id="IPR022941">
    <property type="entry name" value="SRP54"/>
</dbReference>
<reference evidence="15" key="1">
    <citation type="submission" date="2011-03" db="EMBL/GenBank/DDBJ databases">
        <title>Draft genome sequence of Brevundimonas diminuta.</title>
        <authorList>
            <person name="Brown P.J.B."/>
            <person name="Buechlein A."/>
            <person name="Hemmerich C."/>
            <person name="Brun Y.V."/>
        </authorList>
    </citation>
    <scope>NUCLEOTIDE SEQUENCE [LARGE SCALE GENOMIC DNA]</scope>
    <source>
        <strain evidence="15">C19</strain>
    </source>
</reference>
<dbReference type="STRING" id="715226.ABI_03530"/>
<dbReference type="CDD" id="cd18539">
    <property type="entry name" value="SRP_G"/>
    <property type="match status" value="1"/>
</dbReference>
<dbReference type="PROSITE" id="PS00300">
    <property type="entry name" value="SRP54"/>
    <property type="match status" value="1"/>
</dbReference>
<dbReference type="GO" id="GO:0005886">
    <property type="term" value="C:plasma membrane"/>
    <property type="evidence" value="ECO:0007669"/>
    <property type="project" value="UniProtKB-SubCell"/>
</dbReference>
<evidence type="ECO:0000256" key="10">
    <source>
        <dbReference type="ARBA" id="ARBA00048027"/>
    </source>
</evidence>
<proteinExistence type="inferred from homology"/>
<dbReference type="NCBIfam" id="TIGR00959">
    <property type="entry name" value="ffh"/>
    <property type="match status" value="1"/>
</dbReference>
<dbReference type="HAMAP" id="MF_00306">
    <property type="entry name" value="SRP54"/>
    <property type="match status" value="1"/>
</dbReference>
<dbReference type="RefSeq" id="WP_006271089.1">
    <property type="nucleotide sequence ID" value="NZ_GL883077.1"/>
</dbReference>
<keyword evidence="7 11" id="KW-0342">GTP-binding</keyword>
<dbReference type="InterPro" id="IPR000897">
    <property type="entry name" value="SRP54_GTPase_dom"/>
</dbReference>
<evidence type="ECO:0000256" key="5">
    <source>
        <dbReference type="ARBA" id="ARBA00022801"/>
    </source>
</evidence>
<evidence type="ECO:0000256" key="8">
    <source>
        <dbReference type="ARBA" id="ARBA00023135"/>
    </source>
</evidence>
<dbReference type="InterPro" id="IPR036891">
    <property type="entry name" value="Signal_recog_part_SRP54_M_sf"/>
</dbReference>